<dbReference type="InterPro" id="IPR045621">
    <property type="entry name" value="BPD_transp_1_N"/>
</dbReference>
<evidence type="ECO:0000256" key="4">
    <source>
        <dbReference type="ARBA" id="ARBA00022692"/>
    </source>
</evidence>
<keyword evidence="2 7" id="KW-0813">Transport</keyword>
<comment type="similarity">
    <text evidence="7">Belongs to the binding-protein-dependent transport system permease family.</text>
</comment>
<dbReference type="PANTHER" id="PTHR43163:SF3">
    <property type="entry name" value="PEPTIDE ABC TRANSPORTER PERMEASE PROTEIN"/>
    <property type="match status" value="1"/>
</dbReference>
<feature type="transmembrane region" description="Helical" evidence="7">
    <location>
        <begin position="139"/>
        <end position="159"/>
    </location>
</feature>
<evidence type="ECO:0000256" key="1">
    <source>
        <dbReference type="ARBA" id="ARBA00004651"/>
    </source>
</evidence>
<comment type="subcellular location">
    <subcellularLocation>
        <location evidence="1 7">Cell membrane</location>
        <topology evidence="1 7">Multi-pass membrane protein</topology>
    </subcellularLocation>
</comment>
<evidence type="ECO:0000256" key="5">
    <source>
        <dbReference type="ARBA" id="ARBA00022989"/>
    </source>
</evidence>
<dbReference type="Proteomes" id="UP000295680">
    <property type="component" value="Unassembled WGS sequence"/>
</dbReference>
<dbReference type="PROSITE" id="PS50928">
    <property type="entry name" value="ABC_TM1"/>
    <property type="match status" value="1"/>
</dbReference>
<comment type="caution">
    <text evidence="9">The sequence shown here is derived from an EMBL/GenBank/DDBJ whole genome shotgun (WGS) entry which is preliminary data.</text>
</comment>
<organism evidence="9 10">
    <name type="scientific">Actinocrispum wychmicini</name>
    <dbReference type="NCBI Taxonomy" id="1213861"/>
    <lineage>
        <taxon>Bacteria</taxon>
        <taxon>Bacillati</taxon>
        <taxon>Actinomycetota</taxon>
        <taxon>Actinomycetes</taxon>
        <taxon>Pseudonocardiales</taxon>
        <taxon>Pseudonocardiaceae</taxon>
        <taxon>Actinocrispum</taxon>
    </lineage>
</organism>
<dbReference type="InterPro" id="IPR035906">
    <property type="entry name" value="MetI-like_sf"/>
</dbReference>
<feature type="transmembrane region" description="Helical" evidence="7">
    <location>
        <begin position="276"/>
        <end position="302"/>
    </location>
</feature>
<accession>A0A4V2S7S9</accession>
<evidence type="ECO:0000313" key="9">
    <source>
        <dbReference type="EMBL" id="TCO61160.1"/>
    </source>
</evidence>
<dbReference type="InterPro" id="IPR000515">
    <property type="entry name" value="MetI-like"/>
</dbReference>
<evidence type="ECO:0000256" key="2">
    <source>
        <dbReference type="ARBA" id="ARBA00022448"/>
    </source>
</evidence>
<evidence type="ECO:0000256" key="3">
    <source>
        <dbReference type="ARBA" id="ARBA00022475"/>
    </source>
</evidence>
<evidence type="ECO:0000256" key="6">
    <source>
        <dbReference type="ARBA" id="ARBA00023136"/>
    </source>
</evidence>
<keyword evidence="3" id="KW-1003">Cell membrane</keyword>
<keyword evidence="5 7" id="KW-1133">Transmembrane helix</keyword>
<protein>
    <submittedName>
        <fullName evidence="9">Peptide/nickel transport system permease protein</fullName>
    </submittedName>
</protein>
<sequence length="357" mass="38165">MSTSLTVSRGYVLTLTTPESILPDYQAQRGDQVGGRSSGTRRLWLPRRLLLGVVVVLLVSVLVFLATQVLPGDPARAVLGHEATPERVAALRAELGLDRPLLDQYFAWLGGILGGDLGHSLVTQEPVGGLIGDRAVNSAVLVLISAAIVLPLSVFVGALTGRHHDRPVDRVMLVVTLGLTALPEFIIALLLVILLSTSVFPLLPGTVLLAPGQSPLSNVSQLVLPVIALVLGVLPYLARLVRGSVIDVYESEYVRTARLKGVPERIVLRRHVLRNALVPAIQGTALALAYLTGGTVVIEQVFNYPGLGSALVDAVNNRDFPVIQLICLIFAACYVIFNLLGDVLTVYVTPRLRTASE</sequence>
<dbReference type="EMBL" id="SLWS01000003">
    <property type="protein sequence ID" value="TCO61160.1"/>
    <property type="molecule type" value="Genomic_DNA"/>
</dbReference>
<dbReference type="Pfam" id="PF00528">
    <property type="entry name" value="BPD_transp_1"/>
    <property type="match status" value="1"/>
</dbReference>
<name>A0A4V2S7S9_9PSEU</name>
<feature type="domain" description="ABC transmembrane type-1" evidence="8">
    <location>
        <begin position="135"/>
        <end position="341"/>
    </location>
</feature>
<dbReference type="PANTHER" id="PTHR43163">
    <property type="entry name" value="DIPEPTIDE TRANSPORT SYSTEM PERMEASE PROTEIN DPPB-RELATED"/>
    <property type="match status" value="1"/>
</dbReference>
<keyword evidence="10" id="KW-1185">Reference proteome</keyword>
<evidence type="ECO:0000259" key="8">
    <source>
        <dbReference type="PROSITE" id="PS50928"/>
    </source>
</evidence>
<dbReference type="CDD" id="cd06261">
    <property type="entry name" value="TM_PBP2"/>
    <property type="match status" value="1"/>
</dbReference>
<evidence type="ECO:0000313" key="10">
    <source>
        <dbReference type="Proteomes" id="UP000295680"/>
    </source>
</evidence>
<dbReference type="SUPFAM" id="SSF161098">
    <property type="entry name" value="MetI-like"/>
    <property type="match status" value="1"/>
</dbReference>
<feature type="transmembrane region" description="Helical" evidence="7">
    <location>
        <begin position="49"/>
        <end position="70"/>
    </location>
</feature>
<dbReference type="Gene3D" id="1.10.3720.10">
    <property type="entry name" value="MetI-like"/>
    <property type="match status" value="1"/>
</dbReference>
<feature type="transmembrane region" description="Helical" evidence="7">
    <location>
        <begin position="219"/>
        <end position="238"/>
    </location>
</feature>
<feature type="transmembrane region" description="Helical" evidence="7">
    <location>
        <begin position="171"/>
        <end position="199"/>
    </location>
</feature>
<feature type="transmembrane region" description="Helical" evidence="7">
    <location>
        <begin position="322"/>
        <end position="348"/>
    </location>
</feature>
<evidence type="ECO:0000256" key="7">
    <source>
        <dbReference type="RuleBase" id="RU363032"/>
    </source>
</evidence>
<dbReference type="GO" id="GO:0005886">
    <property type="term" value="C:plasma membrane"/>
    <property type="evidence" value="ECO:0007669"/>
    <property type="project" value="UniProtKB-SubCell"/>
</dbReference>
<reference evidence="9 10" key="1">
    <citation type="submission" date="2019-03" db="EMBL/GenBank/DDBJ databases">
        <title>Genomic Encyclopedia of Type Strains, Phase IV (KMG-IV): sequencing the most valuable type-strain genomes for metagenomic binning, comparative biology and taxonomic classification.</title>
        <authorList>
            <person name="Goeker M."/>
        </authorList>
    </citation>
    <scope>NUCLEOTIDE SEQUENCE [LARGE SCALE GENOMIC DNA]</scope>
    <source>
        <strain evidence="9 10">DSM 45934</strain>
    </source>
</reference>
<gene>
    <name evidence="9" type="ORF">EV192_103744</name>
</gene>
<proteinExistence type="inferred from homology"/>
<dbReference type="Pfam" id="PF19300">
    <property type="entry name" value="BPD_transp_1_N"/>
    <property type="match status" value="1"/>
</dbReference>
<keyword evidence="4 7" id="KW-0812">Transmembrane</keyword>
<keyword evidence="6 7" id="KW-0472">Membrane</keyword>
<dbReference type="GO" id="GO:0055085">
    <property type="term" value="P:transmembrane transport"/>
    <property type="evidence" value="ECO:0007669"/>
    <property type="project" value="InterPro"/>
</dbReference>
<dbReference type="AlphaFoldDB" id="A0A4V2S7S9"/>